<dbReference type="PROSITE" id="PS00086">
    <property type="entry name" value="CYTOCHROME_P450"/>
    <property type="match status" value="1"/>
</dbReference>
<sequence>MEIQYMSTAHVLKTAAIAALMWAVCAFIANVNHRSQLAKLPAFDETVNGEKKRQAYLYSARKLYLDGYERFKHCVYRMATSDGEENVVVPTSLLPELRKLPDDVLSFPKAIAQTMETKYTKMVTDSHLVVHSVRSDLTPALGRLNPIVRQEVDACVEKYLPECTGWTEVTISKTIVDIVAQVSGRVFVGPELCEDQQYLECATNYTLNLIEAVTAIKQLRPWMRPFMASRTSEIRRLRQREKRLVEYLYPLIKQRQEATKDPGWEKPDDMMQWMLDRGAKDNTSAEQYAKYQLSLIFAAIETTSLTATNIFYTLAATPEYIGPLREEICSVLAEHEGHITTKALQQMEKLDSYMKEVNRFYPPGITSFGRFVLKGITLSNGQYIPPGVVIEVPSLAIYNDSQFWPEGDKFDGFRHYKMRRGGSTTDHARNQFVTTNEQNLAFGYGRHACPGRFFAANEIKMIVAKMIMDYDIKLPDGQTERYAQIEIGPSISPDPTKKLLFKKVQA</sequence>
<dbReference type="PRINTS" id="PR00385">
    <property type="entry name" value="P450"/>
</dbReference>
<feature type="transmembrane region" description="Helical" evidence="9">
    <location>
        <begin position="12"/>
        <end position="31"/>
    </location>
</feature>
<keyword evidence="9" id="KW-1133">Transmembrane helix</keyword>
<keyword evidence="11" id="KW-1185">Reference proteome</keyword>
<comment type="cofactor">
    <cofactor evidence="1 7">
        <name>heme</name>
        <dbReference type="ChEBI" id="CHEBI:30413"/>
    </cofactor>
</comment>
<organism evidence="10 11">
    <name type="scientific">Corynespora cassiicola Philippines</name>
    <dbReference type="NCBI Taxonomy" id="1448308"/>
    <lineage>
        <taxon>Eukaryota</taxon>
        <taxon>Fungi</taxon>
        <taxon>Dikarya</taxon>
        <taxon>Ascomycota</taxon>
        <taxon>Pezizomycotina</taxon>
        <taxon>Dothideomycetes</taxon>
        <taxon>Pleosporomycetidae</taxon>
        <taxon>Pleosporales</taxon>
        <taxon>Corynesporascaceae</taxon>
        <taxon>Corynespora</taxon>
    </lineage>
</organism>
<keyword evidence="8 10" id="KW-0503">Monooxygenase</keyword>
<keyword evidence="9" id="KW-0812">Transmembrane</keyword>
<evidence type="ECO:0000313" key="10">
    <source>
        <dbReference type="EMBL" id="PSN58628.1"/>
    </source>
</evidence>
<protein>
    <submittedName>
        <fullName evidence="10">Cytochrome P450 monooxygenase-like protein</fullName>
    </submittedName>
</protein>
<keyword evidence="4 7" id="KW-0479">Metal-binding</keyword>
<comment type="pathway">
    <text evidence="2">Mycotoxin biosynthesis.</text>
</comment>
<dbReference type="Gene3D" id="1.10.630.10">
    <property type="entry name" value="Cytochrome P450"/>
    <property type="match status" value="1"/>
</dbReference>
<dbReference type="GO" id="GO:0005506">
    <property type="term" value="F:iron ion binding"/>
    <property type="evidence" value="ECO:0007669"/>
    <property type="project" value="InterPro"/>
</dbReference>
<evidence type="ECO:0000256" key="9">
    <source>
        <dbReference type="SAM" id="Phobius"/>
    </source>
</evidence>
<evidence type="ECO:0000256" key="2">
    <source>
        <dbReference type="ARBA" id="ARBA00004685"/>
    </source>
</evidence>
<evidence type="ECO:0000256" key="8">
    <source>
        <dbReference type="RuleBase" id="RU000461"/>
    </source>
</evidence>
<proteinExistence type="inferred from homology"/>
<dbReference type="OrthoDB" id="1844152at2759"/>
<evidence type="ECO:0000256" key="3">
    <source>
        <dbReference type="ARBA" id="ARBA00010617"/>
    </source>
</evidence>
<evidence type="ECO:0000256" key="5">
    <source>
        <dbReference type="ARBA" id="ARBA00023002"/>
    </source>
</evidence>
<accession>A0A2T2N0P9</accession>
<dbReference type="GO" id="GO:0016705">
    <property type="term" value="F:oxidoreductase activity, acting on paired donors, with incorporation or reduction of molecular oxygen"/>
    <property type="evidence" value="ECO:0007669"/>
    <property type="project" value="InterPro"/>
</dbReference>
<dbReference type="AlphaFoldDB" id="A0A2T2N0P9"/>
<keyword evidence="5 8" id="KW-0560">Oxidoreductase</keyword>
<dbReference type="Pfam" id="PF00067">
    <property type="entry name" value="p450"/>
    <property type="match status" value="1"/>
</dbReference>
<dbReference type="InterPro" id="IPR017972">
    <property type="entry name" value="Cyt_P450_CS"/>
</dbReference>
<evidence type="ECO:0000256" key="6">
    <source>
        <dbReference type="ARBA" id="ARBA00023004"/>
    </source>
</evidence>
<evidence type="ECO:0000256" key="7">
    <source>
        <dbReference type="PIRSR" id="PIRSR602403-1"/>
    </source>
</evidence>
<dbReference type="InterPro" id="IPR036396">
    <property type="entry name" value="Cyt_P450_sf"/>
</dbReference>
<gene>
    <name evidence="10" type="ORF">BS50DRAFT_580586</name>
</gene>
<comment type="similarity">
    <text evidence="3 8">Belongs to the cytochrome P450 family.</text>
</comment>
<reference evidence="10 11" key="1">
    <citation type="journal article" date="2018" name="Front. Microbiol.">
        <title>Genome-Wide Analysis of Corynespora cassiicola Leaf Fall Disease Putative Effectors.</title>
        <authorList>
            <person name="Lopez D."/>
            <person name="Ribeiro S."/>
            <person name="Label P."/>
            <person name="Fumanal B."/>
            <person name="Venisse J.S."/>
            <person name="Kohler A."/>
            <person name="de Oliveira R.R."/>
            <person name="Labutti K."/>
            <person name="Lipzen A."/>
            <person name="Lail K."/>
            <person name="Bauer D."/>
            <person name="Ohm R.A."/>
            <person name="Barry K.W."/>
            <person name="Spatafora J."/>
            <person name="Grigoriev I.V."/>
            <person name="Martin F.M."/>
            <person name="Pujade-Renaud V."/>
        </authorList>
    </citation>
    <scope>NUCLEOTIDE SEQUENCE [LARGE SCALE GENOMIC DNA]</scope>
    <source>
        <strain evidence="10 11">Philippines</strain>
    </source>
</reference>
<dbReference type="InterPro" id="IPR002403">
    <property type="entry name" value="Cyt_P450_E_grp-IV"/>
</dbReference>
<dbReference type="PANTHER" id="PTHR46206:SF7">
    <property type="entry name" value="P450, PUTATIVE (EUROFUNG)-RELATED"/>
    <property type="match status" value="1"/>
</dbReference>
<dbReference type="GO" id="GO:0020037">
    <property type="term" value="F:heme binding"/>
    <property type="evidence" value="ECO:0007669"/>
    <property type="project" value="InterPro"/>
</dbReference>
<feature type="binding site" description="axial binding residue" evidence="7">
    <location>
        <position position="449"/>
    </location>
    <ligand>
        <name>heme</name>
        <dbReference type="ChEBI" id="CHEBI:30413"/>
    </ligand>
    <ligandPart>
        <name>Fe</name>
        <dbReference type="ChEBI" id="CHEBI:18248"/>
    </ligandPart>
</feature>
<dbReference type="InterPro" id="IPR001128">
    <property type="entry name" value="Cyt_P450"/>
</dbReference>
<evidence type="ECO:0000256" key="1">
    <source>
        <dbReference type="ARBA" id="ARBA00001971"/>
    </source>
</evidence>
<dbReference type="PRINTS" id="PR00465">
    <property type="entry name" value="EP450IV"/>
</dbReference>
<dbReference type="SUPFAM" id="SSF48264">
    <property type="entry name" value="Cytochrome P450"/>
    <property type="match status" value="1"/>
</dbReference>
<dbReference type="CDD" id="cd11041">
    <property type="entry name" value="CYP503A1-like"/>
    <property type="match status" value="1"/>
</dbReference>
<name>A0A2T2N0P9_CORCC</name>
<keyword evidence="7 8" id="KW-0349">Heme</keyword>
<dbReference type="STRING" id="1448308.A0A2T2N0P9"/>
<dbReference type="EMBL" id="KZ678238">
    <property type="protein sequence ID" value="PSN58628.1"/>
    <property type="molecule type" value="Genomic_DNA"/>
</dbReference>
<dbReference type="Proteomes" id="UP000240883">
    <property type="component" value="Unassembled WGS sequence"/>
</dbReference>
<evidence type="ECO:0000256" key="4">
    <source>
        <dbReference type="ARBA" id="ARBA00022723"/>
    </source>
</evidence>
<evidence type="ECO:0000313" key="11">
    <source>
        <dbReference type="Proteomes" id="UP000240883"/>
    </source>
</evidence>
<dbReference type="PANTHER" id="PTHR46206">
    <property type="entry name" value="CYTOCHROME P450"/>
    <property type="match status" value="1"/>
</dbReference>
<keyword evidence="9" id="KW-0472">Membrane</keyword>
<dbReference type="GO" id="GO:0004497">
    <property type="term" value="F:monooxygenase activity"/>
    <property type="evidence" value="ECO:0007669"/>
    <property type="project" value="UniProtKB-KW"/>
</dbReference>
<keyword evidence="6 7" id="KW-0408">Iron</keyword>